<comment type="caution">
    <text evidence="2">The sequence shown here is derived from an EMBL/GenBank/DDBJ whole genome shotgun (WGS) entry which is preliminary data.</text>
</comment>
<feature type="compositionally biased region" description="Basic and acidic residues" evidence="1">
    <location>
        <begin position="91"/>
        <end position="104"/>
    </location>
</feature>
<feature type="compositionally biased region" description="Acidic residues" evidence="1">
    <location>
        <begin position="105"/>
        <end position="114"/>
    </location>
</feature>
<proteinExistence type="predicted"/>
<protein>
    <submittedName>
        <fullName evidence="2">Uncharacterized protein</fullName>
    </submittedName>
</protein>
<gene>
    <name evidence="2" type="ORF">BLNAU_15227</name>
</gene>
<evidence type="ECO:0000313" key="3">
    <source>
        <dbReference type="Proteomes" id="UP001281761"/>
    </source>
</evidence>
<sequence length="186" mass="20985">MILRNVLSTHTSHTYTGLSRRTDAGRVAASVERQIRETPCTATTESELCPEEKLVQILEQHGLTVRITDDCLDEGISARLESQLNWTDQEESGRKEERPQKNGEVESEWSDGVEMDPSLLLPSMDRRQKKQTRLPAKSARGHSTDRSGCEGRLADREMGRCSKNRGCRCLRCSPSHPLHIAFPSFH</sequence>
<reference evidence="2 3" key="1">
    <citation type="journal article" date="2022" name="bioRxiv">
        <title>Genomics of Preaxostyla Flagellates Illuminates Evolutionary Transitions and the Path Towards Mitochondrial Loss.</title>
        <authorList>
            <person name="Novak L.V.F."/>
            <person name="Treitli S.C."/>
            <person name="Pyrih J."/>
            <person name="Halakuc P."/>
            <person name="Pipaliya S.V."/>
            <person name="Vacek V."/>
            <person name="Brzon O."/>
            <person name="Soukal P."/>
            <person name="Eme L."/>
            <person name="Dacks J.B."/>
            <person name="Karnkowska A."/>
            <person name="Elias M."/>
            <person name="Hampl V."/>
        </authorList>
    </citation>
    <scope>NUCLEOTIDE SEQUENCE [LARGE SCALE GENOMIC DNA]</scope>
    <source>
        <strain evidence="2">NAU3</strain>
        <tissue evidence="2">Gut</tissue>
    </source>
</reference>
<name>A0ABQ9XES3_9EUKA</name>
<feature type="region of interest" description="Disordered" evidence="1">
    <location>
        <begin position="83"/>
        <end position="151"/>
    </location>
</feature>
<feature type="compositionally biased region" description="Basic and acidic residues" evidence="1">
    <location>
        <begin position="142"/>
        <end position="151"/>
    </location>
</feature>
<dbReference type="EMBL" id="JARBJD010000148">
    <property type="protein sequence ID" value="KAK2949832.1"/>
    <property type="molecule type" value="Genomic_DNA"/>
</dbReference>
<accession>A0ABQ9XES3</accession>
<evidence type="ECO:0000313" key="2">
    <source>
        <dbReference type="EMBL" id="KAK2949832.1"/>
    </source>
</evidence>
<organism evidence="2 3">
    <name type="scientific">Blattamonas nauphoetae</name>
    <dbReference type="NCBI Taxonomy" id="2049346"/>
    <lineage>
        <taxon>Eukaryota</taxon>
        <taxon>Metamonada</taxon>
        <taxon>Preaxostyla</taxon>
        <taxon>Oxymonadida</taxon>
        <taxon>Blattamonas</taxon>
    </lineage>
</organism>
<evidence type="ECO:0000256" key="1">
    <source>
        <dbReference type="SAM" id="MobiDB-lite"/>
    </source>
</evidence>
<dbReference type="Proteomes" id="UP001281761">
    <property type="component" value="Unassembled WGS sequence"/>
</dbReference>
<keyword evidence="3" id="KW-1185">Reference proteome</keyword>